<dbReference type="GO" id="GO:0031124">
    <property type="term" value="P:mRNA 3'-end processing"/>
    <property type="evidence" value="ECO:0007669"/>
    <property type="project" value="InterPro"/>
</dbReference>
<gene>
    <name evidence="2" type="ORF">EVG20_g3420</name>
</gene>
<dbReference type="Proteomes" id="UP000298327">
    <property type="component" value="Unassembled WGS sequence"/>
</dbReference>
<evidence type="ECO:0008006" key="4">
    <source>
        <dbReference type="Google" id="ProtNLM"/>
    </source>
</evidence>
<keyword evidence="1" id="KW-0732">Signal</keyword>
<dbReference type="EMBL" id="SEOQ01000153">
    <property type="protein sequence ID" value="TFY68780.1"/>
    <property type="molecule type" value="Genomic_DNA"/>
</dbReference>
<dbReference type="Gene3D" id="3.90.79.10">
    <property type="entry name" value="Nucleoside Triphosphate Pyrophosphohydrolase"/>
    <property type="match status" value="1"/>
</dbReference>
<dbReference type="CDD" id="cd18871">
    <property type="entry name" value="NUDIX_Cfim25_Nudt21"/>
    <property type="match status" value="1"/>
</dbReference>
<protein>
    <recommendedName>
        <fullName evidence="4">Cleavage and polyadenylation specificity factor subunit 5</fullName>
    </recommendedName>
</protein>
<proteinExistence type="predicted"/>
<dbReference type="STRING" id="205917.A0A4Y9Z3Z9"/>
<keyword evidence="3" id="KW-1185">Reference proteome</keyword>
<evidence type="ECO:0000313" key="3">
    <source>
        <dbReference type="Proteomes" id="UP000298327"/>
    </source>
</evidence>
<name>A0A4Y9Z3Z9_9AGAM</name>
<sequence length="269" mass="30223">MSNTIALYVFHCIATVLVLPADANSYPLSNFTFSTKEAQPEEDPSVSARLQRLQNNYEDFGMRRTVEGILVVHDHGHPHILMLQIANAFFKLPGDYLKPGEDEIEGLKRRLDDRLAPPTDSRQFDASHGVDNDWEIGDCLAQWWRPNFETFMYPFIPAHITKPKECKKLFLVQMPERKVLAVPKNMKLLAIPLFELYDNAARYGPQLSAIPHLLSRMSVGGSSEASNSGHLVEQVEADVSRFMGSAFSLPKLGLLEFATLAAPHRHPLA</sequence>
<dbReference type="Pfam" id="PF13869">
    <property type="entry name" value="NUDIX_2"/>
    <property type="match status" value="1"/>
</dbReference>
<feature type="chain" id="PRO_5021230131" description="Cleavage and polyadenylation specificity factor subunit 5" evidence="1">
    <location>
        <begin position="26"/>
        <end position="269"/>
    </location>
</feature>
<dbReference type="AlphaFoldDB" id="A0A4Y9Z3Z9"/>
<evidence type="ECO:0000313" key="2">
    <source>
        <dbReference type="EMBL" id="TFY68780.1"/>
    </source>
</evidence>
<dbReference type="OrthoDB" id="277288at2759"/>
<comment type="caution">
    <text evidence="2">The sequence shown here is derived from an EMBL/GenBank/DDBJ whole genome shotgun (WGS) entry which is preliminary data.</text>
</comment>
<dbReference type="PANTHER" id="PTHR13047">
    <property type="entry name" value="PRE-MRNA CLEAVAGE FACTOR IM, 25KD SUBUNIT"/>
    <property type="match status" value="1"/>
</dbReference>
<evidence type="ECO:0000256" key="1">
    <source>
        <dbReference type="SAM" id="SignalP"/>
    </source>
</evidence>
<dbReference type="FunFam" id="3.90.79.10:FF:000005">
    <property type="entry name" value="Cleavage and polyadenylation specificity factor subunit 5"/>
    <property type="match status" value="1"/>
</dbReference>
<dbReference type="InterPro" id="IPR016706">
    <property type="entry name" value="Cleav_polyA_spec_factor_su5"/>
</dbReference>
<feature type="signal peptide" evidence="1">
    <location>
        <begin position="1"/>
        <end position="25"/>
    </location>
</feature>
<organism evidence="2 3">
    <name type="scientific">Dentipellis fragilis</name>
    <dbReference type="NCBI Taxonomy" id="205917"/>
    <lineage>
        <taxon>Eukaryota</taxon>
        <taxon>Fungi</taxon>
        <taxon>Dikarya</taxon>
        <taxon>Basidiomycota</taxon>
        <taxon>Agaricomycotina</taxon>
        <taxon>Agaricomycetes</taxon>
        <taxon>Russulales</taxon>
        <taxon>Hericiaceae</taxon>
        <taxon>Dentipellis</taxon>
    </lineage>
</organism>
<dbReference type="GO" id="GO:0005849">
    <property type="term" value="C:mRNA cleavage factor complex"/>
    <property type="evidence" value="ECO:0007669"/>
    <property type="project" value="InterPro"/>
</dbReference>
<dbReference type="GO" id="GO:0003729">
    <property type="term" value="F:mRNA binding"/>
    <property type="evidence" value="ECO:0007669"/>
    <property type="project" value="InterPro"/>
</dbReference>
<reference evidence="2 3" key="1">
    <citation type="submission" date="2019-02" db="EMBL/GenBank/DDBJ databases">
        <title>Genome sequencing of the rare red list fungi Dentipellis fragilis.</title>
        <authorList>
            <person name="Buettner E."/>
            <person name="Kellner H."/>
        </authorList>
    </citation>
    <scope>NUCLEOTIDE SEQUENCE [LARGE SCALE GENOMIC DNA]</scope>
    <source>
        <strain evidence="2 3">DSM 105465</strain>
    </source>
</reference>
<accession>A0A4Y9Z3Z9</accession>